<gene>
    <name evidence="2" type="ORF">FHX71_004243</name>
</gene>
<accession>A0A7W3PG21</accession>
<evidence type="ECO:0000259" key="1">
    <source>
        <dbReference type="Pfam" id="PF01636"/>
    </source>
</evidence>
<sequence>MTVEGAVVTGHHNGTAGVRVSGPAWLRVAVLSTSWAKDDMWNGIATATGDPFDDVPMPRVLRSVEWTDRDLNVRADLLTYISQPTIGTGLVLEHQPELTDTWWASLHAGLNPLRRIEVTKRMAINPRRFQAQLLEWFGVEIDRDRVQWEVVHGDLHFGNLTAPDLHILDWENWGWAPVGYDAAHLACSAVLQPEIEAKVRAQFADVLNTYSGAIAQLIVATKYLRLVEGGEHPEIAAPIGQYAERLIRDHLAP</sequence>
<comment type="caution">
    <text evidence="2">The sequence shown here is derived from an EMBL/GenBank/DDBJ whole genome shotgun (WGS) entry which is preliminary data.</text>
</comment>
<dbReference type="EMBL" id="JACGWV010000002">
    <property type="protein sequence ID" value="MBA8810267.1"/>
    <property type="molecule type" value="Genomic_DNA"/>
</dbReference>
<dbReference type="InterPro" id="IPR011009">
    <property type="entry name" value="Kinase-like_dom_sf"/>
</dbReference>
<evidence type="ECO:0000313" key="2">
    <source>
        <dbReference type="EMBL" id="MBA8810267.1"/>
    </source>
</evidence>
<dbReference type="AlphaFoldDB" id="A0A7W3PG21"/>
<dbReference type="Pfam" id="PF01636">
    <property type="entry name" value="APH"/>
    <property type="match status" value="1"/>
</dbReference>
<dbReference type="SUPFAM" id="SSF56112">
    <property type="entry name" value="Protein kinase-like (PK-like)"/>
    <property type="match status" value="1"/>
</dbReference>
<organism evidence="2 3">
    <name type="scientific">Promicromonospora sukumoe</name>
    <dbReference type="NCBI Taxonomy" id="88382"/>
    <lineage>
        <taxon>Bacteria</taxon>
        <taxon>Bacillati</taxon>
        <taxon>Actinomycetota</taxon>
        <taxon>Actinomycetes</taxon>
        <taxon>Micrococcales</taxon>
        <taxon>Promicromonosporaceae</taxon>
        <taxon>Promicromonospora</taxon>
    </lineage>
</organism>
<dbReference type="RefSeq" id="WP_182619403.1">
    <property type="nucleotide sequence ID" value="NZ_BAAATF010000010.1"/>
</dbReference>
<proteinExistence type="predicted"/>
<dbReference type="Proteomes" id="UP000540568">
    <property type="component" value="Unassembled WGS sequence"/>
</dbReference>
<keyword evidence="3" id="KW-1185">Reference proteome</keyword>
<reference evidence="2 3" key="1">
    <citation type="submission" date="2020-07" db="EMBL/GenBank/DDBJ databases">
        <title>Sequencing the genomes of 1000 actinobacteria strains.</title>
        <authorList>
            <person name="Klenk H.-P."/>
        </authorList>
    </citation>
    <scope>NUCLEOTIDE SEQUENCE [LARGE SCALE GENOMIC DNA]</scope>
    <source>
        <strain evidence="2 3">DSM 44121</strain>
    </source>
</reference>
<feature type="domain" description="Aminoglycoside phosphotransferase" evidence="1">
    <location>
        <begin position="126"/>
        <end position="205"/>
    </location>
</feature>
<evidence type="ECO:0000313" key="3">
    <source>
        <dbReference type="Proteomes" id="UP000540568"/>
    </source>
</evidence>
<protein>
    <recommendedName>
        <fullName evidence="1">Aminoglycoside phosphotransferase domain-containing protein</fullName>
    </recommendedName>
</protein>
<dbReference type="Gene3D" id="3.90.1200.10">
    <property type="match status" value="1"/>
</dbReference>
<dbReference type="InterPro" id="IPR002575">
    <property type="entry name" value="Aminoglycoside_PTrfase"/>
</dbReference>
<name>A0A7W3PG21_9MICO</name>